<dbReference type="InterPro" id="IPR013126">
    <property type="entry name" value="Hsp_70_fam"/>
</dbReference>
<keyword evidence="4" id="KW-1185">Reference proteome</keyword>
<dbReference type="PROSITE" id="PS01036">
    <property type="entry name" value="HSP70_3"/>
    <property type="match status" value="1"/>
</dbReference>
<gene>
    <name evidence="3" type="ORF">Cboi02_000393700</name>
</gene>
<dbReference type="Gene3D" id="3.30.420.40">
    <property type="match status" value="2"/>
</dbReference>
<protein>
    <submittedName>
        <fullName evidence="3">Unnamed protein product</fullName>
    </submittedName>
</protein>
<dbReference type="Pfam" id="PF00012">
    <property type="entry name" value="HSP70"/>
    <property type="match status" value="1"/>
</dbReference>
<keyword evidence="1" id="KW-0547">Nucleotide-binding</keyword>
<dbReference type="GO" id="GO:0005524">
    <property type="term" value="F:ATP binding"/>
    <property type="evidence" value="ECO:0007669"/>
    <property type="project" value="UniProtKB-KW"/>
</dbReference>
<dbReference type="InterPro" id="IPR018181">
    <property type="entry name" value="Heat_shock_70_CS"/>
</dbReference>
<evidence type="ECO:0000313" key="4">
    <source>
        <dbReference type="Proteomes" id="UP001165120"/>
    </source>
</evidence>
<dbReference type="SUPFAM" id="SSF53067">
    <property type="entry name" value="Actin-like ATPase domain"/>
    <property type="match status" value="1"/>
</dbReference>
<sequence length="226" mass="24004">MAAFVESVVKKAGLENLDIDEVLLVGGSSKIPKVAANVQIVFPESTVVVAPVFNTKTTDPNELISRGAALQASMVESFDAEEIQESLQPVVVNTQHISKPIGVAGANGEFIQIISAETAYPIRKSITLDVSGPTAFVEVYEGKRTVKETVVEAEKFSDDEDDEFSDDEPEVVKEVVYVPGTLLAQLGVQSVEGKKVEIIANITKDGSLQITARSGATVVKGDIVSA</sequence>
<proteinExistence type="predicted"/>
<dbReference type="AlphaFoldDB" id="A0A9W6WHS5"/>
<keyword evidence="2" id="KW-0067">ATP-binding</keyword>
<reference evidence="3" key="1">
    <citation type="submission" date="2023-04" db="EMBL/GenBank/DDBJ databases">
        <title>Candida boidinii NBRC 10035.</title>
        <authorList>
            <person name="Ichikawa N."/>
            <person name="Sato H."/>
            <person name="Tonouchi N."/>
        </authorList>
    </citation>
    <scope>NUCLEOTIDE SEQUENCE</scope>
    <source>
        <strain evidence="3">NBRC 10035</strain>
    </source>
</reference>
<dbReference type="InterPro" id="IPR043129">
    <property type="entry name" value="ATPase_NBD"/>
</dbReference>
<evidence type="ECO:0000256" key="2">
    <source>
        <dbReference type="ARBA" id="ARBA00022840"/>
    </source>
</evidence>
<dbReference type="InterPro" id="IPR029047">
    <property type="entry name" value="HSP70_peptide-bd_sf"/>
</dbReference>
<dbReference type="SUPFAM" id="SSF100920">
    <property type="entry name" value="Heat shock protein 70kD (HSP70), peptide-binding domain"/>
    <property type="match status" value="1"/>
</dbReference>
<dbReference type="EMBL" id="BSXN01001468">
    <property type="protein sequence ID" value="GME73182.1"/>
    <property type="molecule type" value="Genomic_DNA"/>
</dbReference>
<dbReference type="Gene3D" id="2.60.34.10">
    <property type="entry name" value="Substrate Binding Domain Of DNAk, Chain A, domain 1"/>
    <property type="match status" value="1"/>
</dbReference>
<dbReference type="Proteomes" id="UP001165120">
    <property type="component" value="Unassembled WGS sequence"/>
</dbReference>
<comment type="caution">
    <text evidence="3">The sequence shown here is derived from an EMBL/GenBank/DDBJ whole genome shotgun (WGS) entry which is preliminary data.</text>
</comment>
<name>A0A9W6WHS5_CANBO</name>
<evidence type="ECO:0000256" key="1">
    <source>
        <dbReference type="ARBA" id="ARBA00022741"/>
    </source>
</evidence>
<evidence type="ECO:0000313" key="3">
    <source>
        <dbReference type="EMBL" id="GME73182.1"/>
    </source>
</evidence>
<organism evidence="3 4">
    <name type="scientific">Candida boidinii</name>
    <name type="common">Yeast</name>
    <dbReference type="NCBI Taxonomy" id="5477"/>
    <lineage>
        <taxon>Eukaryota</taxon>
        <taxon>Fungi</taxon>
        <taxon>Dikarya</taxon>
        <taxon>Ascomycota</taxon>
        <taxon>Saccharomycotina</taxon>
        <taxon>Pichiomycetes</taxon>
        <taxon>Pichiales</taxon>
        <taxon>Pichiaceae</taxon>
        <taxon>Ogataea</taxon>
        <taxon>Ogataea/Candida clade</taxon>
    </lineage>
</organism>
<dbReference type="PANTHER" id="PTHR19375">
    <property type="entry name" value="HEAT SHOCK PROTEIN 70KDA"/>
    <property type="match status" value="1"/>
</dbReference>
<dbReference type="GO" id="GO:0140662">
    <property type="term" value="F:ATP-dependent protein folding chaperone"/>
    <property type="evidence" value="ECO:0007669"/>
    <property type="project" value="InterPro"/>
</dbReference>
<accession>A0A9W6WHS5</accession>